<dbReference type="Pfam" id="PF06748">
    <property type="entry name" value="DUF1217"/>
    <property type="match status" value="3"/>
</dbReference>
<proteinExistence type="predicted"/>
<protein>
    <submittedName>
        <fullName evidence="1">DUF1217 domain-containing protein</fullName>
    </submittedName>
</protein>
<evidence type="ECO:0000313" key="2">
    <source>
        <dbReference type="Proteomes" id="UP000503017"/>
    </source>
</evidence>
<dbReference type="SUPFAM" id="SSF158837">
    <property type="entry name" value="AGR C 984p-like"/>
    <property type="match status" value="4"/>
</dbReference>
<dbReference type="RefSeq" id="WP_027030809.1">
    <property type="nucleotide sequence ID" value="NZ_CP033367.1"/>
</dbReference>
<dbReference type="EMBL" id="CP033367">
    <property type="protein sequence ID" value="QKD02118.1"/>
    <property type="molecule type" value="Genomic_DNA"/>
</dbReference>
<dbReference type="Gene3D" id="1.10.3700.10">
    <property type="entry name" value="AGR C 984p-like"/>
    <property type="match status" value="4"/>
</dbReference>
<dbReference type="InterPro" id="IPR023157">
    <property type="entry name" value="AGR-C-984p-like_sf"/>
</dbReference>
<reference evidence="1 2" key="1">
    <citation type="submission" date="2018-10" db="EMBL/GenBank/DDBJ databases">
        <authorList>
            <person name="Perry B.J."/>
            <person name="Sullivan J.T."/>
            <person name="Murphy R.J.T."/>
            <person name="Ramsay J.P."/>
            <person name="Ronson C.W."/>
        </authorList>
    </citation>
    <scope>NUCLEOTIDE SEQUENCE [LARGE SCALE GENOMIC DNA]</scope>
    <source>
        <strain evidence="1 2">R88b</strain>
    </source>
</reference>
<gene>
    <name evidence="1" type="ORF">EB235_11905</name>
</gene>
<sequence>MLNTFTSYQLIAKDINKSIDRIEKQPIIDRDTQYYLDNITKVKSIDDFVNNDRLFKYAMKAYGLEDMDYAKAFMVKALKEGVTDPDSFANKLTDKRYAAFVSAFNFVANGADATTYNKAQQLVTNNYPLQVQIGASQSGFSYYQSETAYYVTNISNVKSVDDLMADPRLLTYAMAAFGLDSTTEPAATVRAMLEGGVSDPNSPANKLTDKSYANFVSAFDFAQYGDQTTTRTDVQQVPNGYMAGAGLTLVKPSAQYIKGEADYYAANISKVTSIDDLMADKRLLTFAMASYGLDASTETPQQIRTMLQGGVSDPNSPANKLTDKRYANFVTAFNFAQYGDQTTSRDAVQKDTPKIYTTESALGLIKPNADYIKSETAYYLANVTSVKSTDDLMANSRLYNYALASFGLDPAKESRDLIRSVLTGGVRDPDSVANKMTNKAYAGLATAFNFEQYGEAATTTNPAQQPTVDMYLRQSLEEDAGKTNEGVRLALYFQRKAPDISNWYDVLADTALATVVRTALGLPDSFATADIDKQVQLFDQKLNISDFTDPVKLNKFLTRFTSMYEINNPTSSAVTSISVLFAKPVTSGISTDLMMAMQKMKF</sequence>
<name>A0A6M7WQP7_RHILI</name>
<accession>A0A6M7WQP7</accession>
<organism evidence="1 2">
    <name type="scientific">Mesorhizobium loti R88b</name>
    <dbReference type="NCBI Taxonomy" id="935548"/>
    <lineage>
        <taxon>Bacteria</taxon>
        <taxon>Pseudomonadati</taxon>
        <taxon>Pseudomonadota</taxon>
        <taxon>Alphaproteobacteria</taxon>
        <taxon>Hyphomicrobiales</taxon>
        <taxon>Phyllobacteriaceae</taxon>
        <taxon>Mesorhizobium</taxon>
    </lineage>
</organism>
<dbReference type="Proteomes" id="UP000503017">
    <property type="component" value="Chromosome"/>
</dbReference>
<dbReference type="InterPro" id="IPR010626">
    <property type="entry name" value="DUF1217"/>
</dbReference>
<evidence type="ECO:0000313" key="1">
    <source>
        <dbReference type="EMBL" id="QKD02118.1"/>
    </source>
</evidence>
<dbReference type="AlphaFoldDB" id="A0A6M7WQP7"/>